<comment type="caution">
    <text evidence="1">The sequence shown here is derived from an EMBL/GenBank/DDBJ whole genome shotgun (WGS) entry which is preliminary data.</text>
</comment>
<dbReference type="AlphaFoldDB" id="A0A1E3VR49"/>
<sequence>MTLWLAALGSPGTATLAEEGDTAMEEPPGVEFGTEFYAGRRGYLHGGMHLHAPLNENQEIGLNGHFVREETGGPVFPSLGATFHQDFTSGFGLEAYSFTYIPVDEQHAWAIGLRGSRRFSLGDEATVTPFLGPVYASVQAIDEATERPTDIDHVMLLGGFAIETGKLELTVFGSHSFFSRDPVGLETHVDLQEMTQFEAYENNDGFARNSLATELAYSPTDRITLTGRYALIEYDDGTRNSIAFVPSIALGPRWEAFAGVQFLRGYGPDQDLVTGGLSLSF</sequence>
<organism evidence="1 2">
    <name type="scientific">Methyloceanibacter superfactus</name>
    <dbReference type="NCBI Taxonomy" id="1774969"/>
    <lineage>
        <taxon>Bacteria</taxon>
        <taxon>Pseudomonadati</taxon>
        <taxon>Pseudomonadota</taxon>
        <taxon>Alphaproteobacteria</taxon>
        <taxon>Hyphomicrobiales</taxon>
        <taxon>Hyphomicrobiaceae</taxon>
        <taxon>Methyloceanibacter</taxon>
    </lineage>
</organism>
<dbReference type="STRING" id="1774969.AUC69_01860"/>
<dbReference type="Proteomes" id="UP000094472">
    <property type="component" value="Unassembled WGS sequence"/>
</dbReference>
<gene>
    <name evidence="1" type="ORF">AUC69_01860</name>
</gene>
<protein>
    <submittedName>
        <fullName evidence="1">Uncharacterized protein</fullName>
    </submittedName>
</protein>
<keyword evidence="2" id="KW-1185">Reference proteome</keyword>
<accession>A0A1E3VR49</accession>
<dbReference type="EMBL" id="LPWF01000033">
    <property type="protein sequence ID" value="ODR95999.1"/>
    <property type="molecule type" value="Genomic_DNA"/>
</dbReference>
<evidence type="ECO:0000313" key="1">
    <source>
        <dbReference type="EMBL" id="ODR95999.1"/>
    </source>
</evidence>
<proteinExistence type="predicted"/>
<name>A0A1E3VR49_9HYPH</name>
<reference evidence="1 2" key="1">
    <citation type="journal article" date="2016" name="Environ. Microbiol.">
        <title>New Methyloceanibacter diversity from North Sea sediments includes methanotroph containing solely the soluble methane monooxygenase.</title>
        <authorList>
            <person name="Vekeman B."/>
            <person name="Kerckhof F.M."/>
            <person name="Cremers G."/>
            <person name="de Vos P."/>
            <person name="Vandamme P."/>
            <person name="Boon N."/>
            <person name="Op den Camp H.J."/>
            <person name="Heylen K."/>
        </authorList>
    </citation>
    <scope>NUCLEOTIDE SEQUENCE [LARGE SCALE GENOMIC DNA]</scope>
    <source>
        <strain evidence="1 2">R-67175</strain>
    </source>
</reference>
<evidence type="ECO:0000313" key="2">
    <source>
        <dbReference type="Proteomes" id="UP000094472"/>
    </source>
</evidence>